<name>A0A1S1HXE3_PROST</name>
<dbReference type="EMBL" id="LVIE01000090">
    <property type="protein sequence ID" value="OHT25010.1"/>
    <property type="molecule type" value="Genomic_DNA"/>
</dbReference>
<evidence type="ECO:0000313" key="2">
    <source>
        <dbReference type="Proteomes" id="UP000179588"/>
    </source>
</evidence>
<dbReference type="Proteomes" id="UP000179588">
    <property type="component" value="Unassembled WGS sequence"/>
</dbReference>
<comment type="caution">
    <text evidence="1">The sequence shown here is derived from an EMBL/GenBank/DDBJ whole genome shotgun (WGS) entry which is preliminary data.</text>
</comment>
<sequence length="96" mass="11278">MKNNETKNSEFFEAEYIPKLEKTQIAIDNPPGFVFIKMTLSDPSFNKDSLKMENVKRKPIQSFMHEQVAKDLLKQLEKHFYGDPASRQLGHKKYLM</sequence>
<accession>A0A1S1HXE3</accession>
<dbReference type="AlphaFoldDB" id="A0A1S1HXE3"/>
<reference evidence="1 2" key="1">
    <citation type="submission" date="2016-03" db="EMBL/GenBank/DDBJ databases">
        <title>Genome sequence of Providencia stuartii strain, isolated from the salivary glands of larval Lucilia sericata.</title>
        <authorList>
            <person name="Yuan Y."/>
            <person name="Zhang Y."/>
            <person name="Fu S."/>
            <person name="Crippen T.L."/>
            <person name="Visi D."/>
            <person name="Benbow M.E."/>
            <person name="Allen M."/>
            <person name="Tomberlin J.K."/>
            <person name="Sze S.-H."/>
            <person name="Tarone A.M."/>
        </authorList>
    </citation>
    <scope>NUCLEOTIDE SEQUENCE [LARGE SCALE GENOMIC DNA]</scope>
    <source>
        <strain evidence="1 2">Crippen</strain>
    </source>
</reference>
<evidence type="ECO:0000313" key="1">
    <source>
        <dbReference type="EMBL" id="OHT25010.1"/>
    </source>
</evidence>
<protein>
    <submittedName>
        <fullName evidence="1">Uncharacterized protein</fullName>
    </submittedName>
</protein>
<keyword evidence="2" id="KW-1185">Reference proteome</keyword>
<gene>
    <name evidence="1" type="ORF">A3Q29_16575</name>
</gene>
<proteinExistence type="predicted"/>
<organism evidence="1 2">
    <name type="scientific">Providencia stuartii</name>
    <dbReference type="NCBI Taxonomy" id="588"/>
    <lineage>
        <taxon>Bacteria</taxon>
        <taxon>Pseudomonadati</taxon>
        <taxon>Pseudomonadota</taxon>
        <taxon>Gammaproteobacteria</taxon>
        <taxon>Enterobacterales</taxon>
        <taxon>Morganellaceae</taxon>
        <taxon>Providencia</taxon>
    </lineage>
</organism>